<dbReference type="KEGG" id="hdt:HYPDE_33448"/>
<protein>
    <submittedName>
        <fullName evidence="1">Uncharacterized protein</fullName>
    </submittedName>
</protein>
<accession>N0B7Y2</accession>
<proteinExistence type="predicted"/>
<reference evidence="1 2" key="1">
    <citation type="journal article" date="2013" name="Genome Announc.">
        <title>Genome sequences for three denitrifying bacterial strains isolated from a uranium- and nitrate-contaminated subsurface environment.</title>
        <authorList>
            <person name="Venkatramanan R."/>
            <person name="Prakash O."/>
            <person name="Woyke T."/>
            <person name="Chain P."/>
            <person name="Goodwin L.A."/>
            <person name="Watson D."/>
            <person name="Brooks S."/>
            <person name="Kostka J.E."/>
            <person name="Green S.J."/>
        </authorList>
    </citation>
    <scope>NUCLEOTIDE SEQUENCE [LARGE SCALE GENOMIC DNA]</scope>
    <source>
        <strain evidence="1 2">1NES1</strain>
    </source>
</reference>
<evidence type="ECO:0000313" key="2">
    <source>
        <dbReference type="Proteomes" id="UP000005952"/>
    </source>
</evidence>
<dbReference type="STRING" id="670307.HYPDE_33448"/>
<gene>
    <name evidence="1" type="ORF">HYPDE_33448</name>
</gene>
<keyword evidence="2" id="KW-1185">Reference proteome</keyword>
<dbReference type="HOGENOM" id="CLU_3252673_0_0_5"/>
<dbReference type="AlphaFoldDB" id="N0B7Y2"/>
<dbReference type="EMBL" id="CP005587">
    <property type="protein sequence ID" value="AGK58362.1"/>
    <property type="molecule type" value="Genomic_DNA"/>
</dbReference>
<organism evidence="1 2">
    <name type="scientific">Hyphomicrobium denitrificans 1NES1</name>
    <dbReference type="NCBI Taxonomy" id="670307"/>
    <lineage>
        <taxon>Bacteria</taxon>
        <taxon>Pseudomonadati</taxon>
        <taxon>Pseudomonadota</taxon>
        <taxon>Alphaproteobacteria</taxon>
        <taxon>Hyphomicrobiales</taxon>
        <taxon>Hyphomicrobiaceae</taxon>
        <taxon>Hyphomicrobium</taxon>
    </lineage>
</organism>
<name>N0B7Y2_9HYPH</name>
<evidence type="ECO:0000313" key="1">
    <source>
        <dbReference type="EMBL" id="AGK58362.1"/>
    </source>
</evidence>
<dbReference type="Proteomes" id="UP000005952">
    <property type="component" value="Chromosome"/>
</dbReference>
<sequence length="42" mass="4152">MAIGFGGLGQVDGLSRAASRLGGNAQVLGAAPIVSTRVVDIR</sequence>